<organism evidence="2 3">
    <name type="scientific">Methylotenera versatilis (strain 301)</name>
    <dbReference type="NCBI Taxonomy" id="666681"/>
    <lineage>
        <taxon>Bacteria</taxon>
        <taxon>Pseudomonadati</taxon>
        <taxon>Pseudomonadota</taxon>
        <taxon>Betaproteobacteria</taxon>
        <taxon>Nitrosomonadales</taxon>
        <taxon>Methylophilaceae</taxon>
        <taxon>Methylotenera</taxon>
    </lineage>
</organism>
<dbReference type="HOGENOM" id="CLU_081300_0_0_4"/>
<name>D7DMF1_METV0</name>
<dbReference type="Proteomes" id="UP000000383">
    <property type="component" value="Chromosome"/>
</dbReference>
<dbReference type="eggNOG" id="COG2834">
    <property type="taxonomic scope" value="Bacteria"/>
</dbReference>
<dbReference type="RefSeq" id="WP_013147178.1">
    <property type="nucleotide sequence ID" value="NC_014207.1"/>
</dbReference>
<feature type="signal peptide" evidence="1">
    <location>
        <begin position="1"/>
        <end position="21"/>
    </location>
</feature>
<dbReference type="KEGG" id="meh:M301_0478"/>
<dbReference type="EMBL" id="CP002056">
    <property type="protein sequence ID" value="ADI28862.1"/>
    <property type="molecule type" value="Genomic_DNA"/>
</dbReference>
<keyword evidence="1" id="KW-0732">Signal</keyword>
<evidence type="ECO:0000256" key="1">
    <source>
        <dbReference type="SAM" id="SignalP"/>
    </source>
</evidence>
<proteinExistence type="predicted"/>
<evidence type="ECO:0000313" key="3">
    <source>
        <dbReference type="Proteomes" id="UP000000383"/>
    </source>
</evidence>
<accession>D7DMF1</accession>
<reference evidence="3" key="1">
    <citation type="submission" date="2010-05" db="EMBL/GenBank/DDBJ databases">
        <title>Complete sequence of Methylotenera sp. 301.</title>
        <authorList>
            <person name="Lucas S."/>
            <person name="Copeland A."/>
            <person name="Lapidus A."/>
            <person name="Cheng J.-F."/>
            <person name="Bruce D."/>
            <person name="Goodwin L."/>
            <person name="Pitluck S."/>
            <person name="Clum A."/>
            <person name="Land M."/>
            <person name="Hauser L."/>
            <person name="Kyrpides N."/>
            <person name="Ivanova N."/>
            <person name="Chistoservova L."/>
            <person name="Kalyuzhnaya M."/>
            <person name="Woyke T."/>
        </authorList>
    </citation>
    <scope>NUCLEOTIDE SEQUENCE [LARGE SCALE GENOMIC DNA]</scope>
    <source>
        <strain evidence="3">301</strain>
    </source>
</reference>
<evidence type="ECO:0000313" key="2">
    <source>
        <dbReference type="EMBL" id="ADI28862.1"/>
    </source>
</evidence>
<feature type="chain" id="PRO_5003094737" description="Outer membrane lipoprotein-sorting protein" evidence="1">
    <location>
        <begin position="22"/>
        <end position="275"/>
    </location>
</feature>
<dbReference type="STRING" id="666681.M301_0478"/>
<sequence length="275" mass="30747" precursor="true">MKLFSALGLLVWLAIPSHSYADELITTPLLDASEIINKNISARGGLEAWQKIQTMVWIGHIESAHAPIAKMPFVLEMKRPNKTRFEIKAQNQKSVRIFDGNQGWKMRPTSSGKPDLQQYTNEELRFARDEPSIGGLLMGLQSNAADVTLDGVEDVAGQQAYRLSIKLPSGVTHHVWVDTHSFLDIKYDREFINKLGQSVMVPVFNRNYQSMGGLQVPLLIETGEGATEPPDKLLIEKVLLNPPLEENIFAKPSVPQRRNAVTVNAVAEERPEDVR</sequence>
<reference evidence="2 3" key="2">
    <citation type="journal article" date="2011" name="J. Bacteriol.">
        <title>Genomes of three methylotrophs from a single niche uncover genetic and metabolic divergence of Methylophilaceae.</title>
        <authorList>
            <person name="Lapidus A."/>
            <person name="Clum A."/>
            <person name="Labutti K."/>
            <person name="Kaluzhnaya M.G."/>
            <person name="Lim S."/>
            <person name="Beck D.A."/>
            <person name="Glavina Del Rio T."/>
            <person name="Nolan M."/>
            <person name="Mavromatis K."/>
            <person name="Huntemann M."/>
            <person name="Lucas S."/>
            <person name="Lidstrom M.E."/>
            <person name="Ivanova N."/>
            <person name="Chistoserdova L."/>
        </authorList>
    </citation>
    <scope>NUCLEOTIDE SEQUENCE [LARGE SCALE GENOMIC DNA]</scope>
    <source>
        <strain evidence="2 3">301</strain>
    </source>
</reference>
<gene>
    <name evidence="2" type="ordered locus">M301_0478</name>
</gene>
<dbReference type="AlphaFoldDB" id="D7DMF1"/>
<keyword evidence="3" id="KW-1185">Reference proteome</keyword>
<evidence type="ECO:0008006" key="4">
    <source>
        <dbReference type="Google" id="ProtNLM"/>
    </source>
</evidence>
<protein>
    <recommendedName>
        <fullName evidence="4">Outer membrane lipoprotein-sorting protein</fullName>
    </recommendedName>
</protein>